<dbReference type="PANTHER" id="PTHR35271">
    <property type="entry name" value="ABC TRANSPORTER, SUBSTRATE-BINDING LIPOPROTEIN-RELATED"/>
    <property type="match status" value="1"/>
</dbReference>
<dbReference type="EMBL" id="AONB01000003">
    <property type="protein sequence ID" value="EXJ12250.1"/>
    <property type="molecule type" value="Genomic_DNA"/>
</dbReference>
<comment type="caution">
    <text evidence="2">The sequence shown here is derived from an EMBL/GenBank/DDBJ whole genome shotgun (WGS) entry which is preliminary data.</text>
</comment>
<dbReference type="OrthoDB" id="9776955at2"/>
<evidence type="ECO:0000256" key="1">
    <source>
        <dbReference type="SAM" id="Phobius"/>
    </source>
</evidence>
<dbReference type="InterPro" id="IPR028082">
    <property type="entry name" value="Peripla_BP_I"/>
</dbReference>
<reference evidence="2 3" key="2">
    <citation type="journal article" date="2015" name="Syst. Appl. Microbiol.">
        <title>Nitrincola nitratireducens sp. nov. isolated from a haloalkaline crater lake.</title>
        <authorList>
            <person name="Singh A."/>
            <person name="Vaidya B."/>
            <person name="Tanuku N.R."/>
            <person name="Pinnaka A.K."/>
        </authorList>
    </citation>
    <scope>NUCLEOTIDE SEQUENCE [LARGE SCALE GENOMIC DNA]</scope>
    <source>
        <strain evidence="2 3">AK23</strain>
    </source>
</reference>
<keyword evidence="1" id="KW-1133">Transmembrane helix</keyword>
<proteinExistence type="predicted"/>
<sequence length="325" mass="35565">MNAIARFCFASSVIFVGIVIIAMLKPDKEKAVKIGVVNYLPMLESTLIGFKQGLSDLGYAEDQVQWLYSGAIGPDEHSVEAEAARLINQERVDLLLTIGTLPTVFAKQLTQQQAKPTPVIFAPLINPVGAGIIKTLDKPGGNVTGVHNGNNAEKAVEWLLTLAPKTNYFFTFYHPDDAVSVSIVEDIAFTQQFFYPVIFRSIPVESEQDALGYLHRLPTNSSLLITPTPSLGSMSLLQQAALAQGVFVAGYNVSATYTLMSYSVDWYQQGYQASLLADRVLQGIDPSVISVEAAESYLSFNLANAHAYSFKVDPKFLKLSDFIIR</sequence>
<name>W9VP47_9GAMM</name>
<dbReference type="STRING" id="1229521.D791_01139"/>
<dbReference type="Pfam" id="PF04392">
    <property type="entry name" value="ABC_sub_bind"/>
    <property type="match status" value="1"/>
</dbReference>
<dbReference type="SUPFAM" id="SSF53822">
    <property type="entry name" value="Periplasmic binding protein-like I"/>
    <property type="match status" value="1"/>
</dbReference>
<dbReference type="InterPro" id="IPR007487">
    <property type="entry name" value="ABC_transpt-TYRBP-like"/>
</dbReference>
<dbReference type="Proteomes" id="UP000019464">
    <property type="component" value="Unassembled WGS sequence"/>
</dbReference>
<organism evidence="2 3">
    <name type="scientific">Nitrincola nitratireducens</name>
    <dbReference type="NCBI Taxonomy" id="1229521"/>
    <lineage>
        <taxon>Bacteria</taxon>
        <taxon>Pseudomonadati</taxon>
        <taxon>Pseudomonadota</taxon>
        <taxon>Gammaproteobacteria</taxon>
        <taxon>Oceanospirillales</taxon>
        <taxon>Oceanospirillaceae</taxon>
        <taxon>Nitrincola</taxon>
    </lineage>
</organism>
<reference evidence="3" key="1">
    <citation type="submission" date="2012-11" db="EMBL/GenBank/DDBJ databases">
        <authorList>
            <person name="Singh A."/>
            <person name="Pinnaka A.K."/>
            <person name="Vaidya B."/>
        </authorList>
    </citation>
    <scope>NUCLEOTIDE SEQUENCE [LARGE SCALE GENOMIC DNA]</scope>
    <source>
        <strain evidence="3">AK23</strain>
    </source>
</reference>
<evidence type="ECO:0000313" key="2">
    <source>
        <dbReference type="EMBL" id="EXJ12250.1"/>
    </source>
</evidence>
<accession>W9VP47</accession>
<feature type="transmembrane region" description="Helical" evidence="1">
    <location>
        <begin position="7"/>
        <end position="24"/>
    </location>
</feature>
<protein>
    <submittedName>
        <fullName evidence="2">ABC-type uncharacterized transport system, periplasmic component</fullName>
    </submittedName>
</protein>
<keyword evidence="1" id="KW-0472">Membrane</keyword>
<keyword evidence="1" id="KW-0812">Transmembrane</keyword>
<dbReference type="RefSeq" id="WP_036508632.1">
    <property type="nucleotide sequence ID" value="NZ_AONB01000003.1"/>
</dbReference>
<dbReference type="Gene3D" id="3.40.50.2300">
    <property type="match status" value="2"/>
</dbReference>
<gene>
    <name evidence="2" type="ORF">D791_01139</name>
</gene>
<evidence type="ECO:0000313" key="3">
    <source>
        <dbReference type="Proteomes" id="UP000019464"/>
    </source>
</evidence>
<dbReference type="AlphaFoldDB" id="W9VP47"/>
<keyword evidence="3" id="KW-1185">Reference proteome</keyword>
<dbReference type="PANTHER" id="PTHR35271:SF1">
    <property type="entry name" value="ABC TRANSPORTER, SUBSTRATE-BINDING LIPOPROTEIN"/>
    <property type="match status" value="1"/>
</dbReference>